<dbReference type="InterPro" id="IPR036390">
    <property type="entry name" value="WH_DNA-bd_sf"/>
</dbReference>
<evidence type="ECO:0000256" key="1">
    <source>
        <dbReference type="ARBA" id="ARBA00023015"/>
    </source>
</evidence>
<feature type="domain" description="HTH arsR-type" evidence="4">
    <location>
        <begin position="1"/>
        <end position="95"/>
    </location>
</feature>
<dbReference type="InterPro" id="IPR011991">
    <property type="entry name" value="ArsR-like_HTH"/>
</dbReference>
<keyword evidence="3" id="KW-0804">Transcription</keyword>
<organism evidence="5">
    <name type="scientific">marine metagenome</name>
    <dbReference type="NCBI Taxonomy" id="408172"/>
    <lineage>
        <taxon>unclassified sequences</taxon>
        <taxon>metagenomes</taxon>
        <taxon>ecological metagenomes</taxon>
    </lineage>
</organism>
<evidence type="ECO:0000259" key="4">
    <source>
        <dbReference type="PROSITE" id="PS50987"/>
    </source>
</evidence>
<sequence>MELQTAADTLAQLGNPTRLEVVRCLVKAGPSGMTVGSIQKQLDIPASTLTHHLKHLKEVGLLVQKREKTNLWCSIDYQRLNEISAFLIEECCIFSTKEFENEKTELDAA</sequence>
<accession>A0A382WYM4</accession>
<dbReference type="SMART" id="SM00418">
    <property type="entry name" value="HTH_ARSR"/>
    <property type="match status" value="1"/>
</dbReference>
<dbReference type="PROSITE" id="PS50987">
    <property type="entry name" value="HTH_ARSR_2"/>
    <property type="match status" value="1"/>
</dbReference>
<name>A0A382WYM4_9ZZZZ</name>
<dbReference type="Gene3D" id="1.10.10.10">
    <property type="entry name" value="Winged helix-like DNA-binding domain superfamily/Winged helix DNA-binding domain"/>
    <property type="match status" value="1"/>
</dbReference>
<keyword evidence="2" id="KW-0238">DNA-binding</keyword>
<dbReference type="InterPro" id="IPR036388">
    <property type="entry name" value="WH-like_DNA-bd_sf"/>
</dbReference>
<dbReference type="SUPFAM" id="SSF46785">
    <property type="entry name" value="Winged helix' DNA-binding domain"/>
    <property type="match status" value="1"/>
</dbReference>
<dbReference type="GO" id="GO:0003677">
    <property type="term" value="F:DNA binding"/>
    <property type="evidence" value="ECO:0007669"/>
    <property type="project" value="UniProtKB-KW"/>
</dbReference>
<dbReference type="InterPro" id="IPR051011">
    <property type="entry name" value="Metal_resp_trans_reg"/>
</dbReference>
<gene>
    <name evidence="5" type="ORF">METZ01_LOCUS416172</name>
</gene>
<reference evidence="5" key="1">
    <citation type="submission" date="2018-05" db="EMBL/GenBank/DDBJ databases">
        <authorList>
            <person name="Lanie J.A."/>
            <person name="Ng W.-L."/>
            <person name="Kazmierczak K.M."/>
            <person name="Andrzejewski T.M."/>
            <person name="Davidsen T.M."/>
            <person name="Wayne K.J."/>
            <person name="Tettelin H."/>
            <person name="Glass J.I."/>
            <person name="Rusch D."/>
            <person name="Podicherti R."/>
            <person name="Tsui H.-C.T."/>
            <person name="Winkler M.E."/>
        </authorList>
    </citation>
    <scope>NUCLEOTIDE SEQUENCE</scope>
</reference>
<protein>
    <recommendedName>
        <fullName evidence="4">HTH arsR-type domain-containing protein</fullName>
    </recommendedName>
</protein>
<keyword evidence="1" id="KW-0805">Transcription regulation</keyword>
<evidence type="ECO:0000256" key="2">
    <source>
        <dbReference type="ARBA" id="ARBA00023125"/>
    </source>
</evidence>
<dbReference type="AlphaFoldDB" id="A0A382WYM4"/>
<evidence type="ECO:0000313" key="5">
    <source>
        <dbReference type="EMBL" id="SVD63318.1"/>
    </source>
</evidence>
<dbReference type="PANTHER" id="PTHR43132:SF2">
    <property type="entry name" value="ARSENICAL RESISTANCE OPERON REPRESSOR ARSR-RELATED"/>
    <property type="match status" value="1"/>
</dbReference>
<dbReference type="GO" id="GO:0003700">
    <property type="term" value="F:DNA-binding transcription factor activity"/>
    <property type="evidence" value="ECO:0007669"/>
    <property type="project" value="InterPro"/>
</dbReference>
<dbReference type="CDD" id="cd00090">
    <property type="entry name" value="HTH_ARSR"/>
    <property type="match status" value="1"/>
</dbReference>
<dbReference type="EMBL" id="UINC01163163">
    <property type="protein sequence ID" value="SVD63318.1"/>
    <property type="molecule type" value="Genomic_DNA"/>
</dbReference>
<dbReference type="InterPro" id="IPR001845">
    <property type="entry name" value="HTH_ArsR_DNA-bd_dom"/>
</dbReference>
<evidence type="ECO:0000256" key="3">
    <source>
        <dbReference type="ARBA" id="ARBA00023163"/>
    </source>
</evidence>
<proteinExistence type="predicted"/>
<dbReference type="NCBIfam" id="NF033788">
    <property type="entry name" value="HTH_metalloreg"/>
    <property type="match status" value="1"/>
</dbReference>
<dbReference type="PANTHER" id="PTHR43132">
    <property type="entry name" value="ARSENICAL RESISTANCE OPERON REPRESSOR ARSR-RELATED"/>
    <property type="match status" value="1"/>
</dbReference>
<dbReference type="Pfam" id="PF12840">
    <property type="entry name" value="HTH_20"/>
    <property type="match status" value="1"/>
</dbReference>